<evidence type="ECO:0000256" key="3">
    <source>
        <dbReference type="RuleBase" id="RU000363"/>
    </source>
</evidence>
<sequence length="258" mass="29017">MEYSYAVVTGASQGLGKSFAQELAKKGFNLILISLPHQDLSSLSLNLQQQFGVQVVYKETDLSIKENIIALCDWINKYYNVNFLVNNAGIGGTKKFEDATAFYIEKIIQLNVLATSLLTHQLLSNLKKQKKSYILNVSSLAAFSPIGYKTVYPASKAFIHSFSRGLYQELKETNVFVSVVNPGAMATNAEVSERIRNQGFFGKLTLLNPDKVAEKCIKQIIKRDTVIMVNPMSWLMLRILPIWIRLPLMTKAIKREIC</sequence>
<dbReference type="Proteomes" id="UP000831068">
    <property type="component" value="Chromosome"/>
</dbReference>
<proteinExistence type="inferred from homology"/>
<dbReference type="EMBL" id="CP094529">
    <property type="protein sequence ID" value="UOE39553.1"/>
    <property type="molecule type" value="Genomic_DNA"/>
</dbReference>
<reference evidence="4 5" key="1">
    <citation type="submission" date="2022-03" db="EMBL/GenBank/DDBJ databases">
        <title>Chryseobacterium sp. isolated from the Andong Sikhe.</title>
        <authorList>
            <person name="Won M."/>
            <person name="Kim S.-J."/>
            <person name="Kwon S.-W."/>
        </authorList>
    </citation>
    <scope>NUCLEOTIDE SEQUENCE [LARGE SCALE GENOMIC DNA]</scope>
    <source>
        <strain evidence="4 5">ADR-1</strain>
    </source>
</reference>
<evidence type="ECO:0000256" key="2">
    <source>
        <dbReference type="ARBA" id="ARBA00023002"/>
    </source>
</evidence>
<dbReference type="InterPro" id="IPR036291">
    <property type="entry name" value="NAD(P)-bd_dom_sf"/>
</dbReference>
<dbReference type="PRINTS" id="PR00081">
    <property type="entry name" value="GDHRDH"/>
</dbReference>
<comment type="similarity">
    <text evidence="1 3">Belongs to the short-chain dehydrogenases/reductases (SDR) family.</text>
</comment>
<dbReference type="SUPFAM" id="SSF51735">
    <property type="entry name" value="NAD(P)-binding Rossmann-fold domains"/>
    <property type="match status" value="1"/>
</dbReference>
<dbReference type="PANTHER" id="PTHR43899">
    <property type="entry name" value="RH59310P"/>
    <property type="match status" value="1"/>
</dbReference>
<dbReference type="RefSeq" id="WP_243577702.1">
    <property type="nucleotide sequence ID" value="NZ_CP094529.1"/>
</dbReference>
<gene>
    <name evidence="4" type="ORF">MTP08_07190</name>
</gene>
<dbReference type="PIRSF" id="PIRSF000126">
    <property type="entry name" value="11-beta-HSD1"/>
    <property type="match status" value="1"/>
</dbReference>
<keyword evidence="5" id="KW-1185">Reference proteome</keyword>
<dbReference type="Gene3D" id="3.40.50.720">
    <property type="entry name" value="NAD(P)-binding Rossmann-like Domain"/>
    <property type="match status" value="1"/>
</dbReference>
<dbReference type="Pfam" id="PF00106">
    <property type="entry name" value="adh_short"/>
    <property type="match status" value="1"/>
</dbReference>
<keyword evidence="2" id="KW-0560">Oxidoreductase</keyword>
<dbReference type="PANTHER" id="PTHR43899:SF13">
    <property type="entry name" value="RH59310P"/>
    <property type="match status" value="1"/>
</dbReference>
<dbReference type="PRINTS" id="PR00080">
    <property type="entry name" value="SDRFAMILY"/>
</dbReference>
<accession>A0ABY4BPB1</accession>
<name>A0ABY4BPB1_9FLAO</name>
<dbReference type="InterPro" id="IPR051019">
    <property type="entry name" value="VLCFA-Steroid_DH"/>
</dbReference>
<evidence type="ECO:0000313" key="5">
    <source>
        <dbReference type="Proteomes" id="UP000831068"/>
    </source>
</evidence>
<organism evidence="4 5">
    <name type="scientific">Chryseobacterium oryzae</name>
    <dbReference type="NCBI Taxonomy" id="2929799"/>
    <lineage>
        <taxon>Bacteria</taxon>
        <taxon>Pseudomonadati</taxon>
        <taxon>Bacteroidota</taxon>
        <taxon>Flavobacteriia</taxon>
        <taxon>Flavobacteriales</taxon>
        <taxon>Weeksellaceae</taxon>
        <taxon>Chryseobacterium group</taxon>
        <taxon>Chryseobacterium</taxon>
    </lineage>
</organism>
<evidence type="ECO:0000256" key="1">
    <source>
        <dbReference type="ARBA" id="ARBA00006484"/>
    </source>
</evidence>
<evidence type="ECO:0000313" key="4">
    <source>
        <dbReference type="EMBL" id="UOE39553.1"/>
    </source>
</evidence>
<dbReference type="InterPro" id="IPR002347">
    <property type="entry name" value="SDR_fam"/>
</dbReference>
<protein>
    <submittedName>
        <fullName evidence="4">SDR family NAD(P)-dependent oxidoreductase</fullName>
    </submittedName>
</protein>